<comment type="subcellular location">
    <subcellularLocation>
        <location evidence="1">Nucleus</location>
    </subcellularLocation>
    <subcellularLocation>
        <location evidence="1">Chromosome</location>
        <location evidence="1">Centromere</location>
        <location evidence="1">Kinetochore</location>
    </subcellularLocation>
</comment>
<dbReference type="Pfam" id="PF08286">
    <property type="entry name" value="Spc24"/>
    <property type="match status" value="1"/>
</dbReference>
<evidence type="ECO:0000313" key="5">
    <source>
        <dbReference type="Proteomes" id="UP000011087"/>
    </source>
</evidence>
<organism evidence="3">
    <name type="scientific">Guillardia theta (strain CCMP2712)</name>
    <name type="common">Cryptophyte</name>
    <dbReference type="NCBI Taxonomy" id="905079"/>
    <lineage>
        <taxon>Eukaryota</taxon>
        <taxon>Cryptophyceae</taxon>
        <taxon>Pyrenomonadales</taxon>
        <taxon>Geminigeraceae</taxon>
        <taxon>Guillardia</taxon>
    </lineage>
</organism>
<feature type="coiled-coil region" evidence="2">
    <location>
        <begin position="83"/>
        <end position="131"/>
    </location>
</feature>
<dbReference type="InterPro" id="IPR013252">
    <property type="entry name" value="Ndc80_Spc24"/>
</dbReference>
<sequence>MAEIDPNLESILPEVHAIFNEKATEKDLATIKRVKKIEADTRQIVKNRELEIKEVVLALQQRVEKEEIAADDDRELSESAEALKVLEKQRDELESFIDELSSNKENTKVQIQSIREEIQQVQHKKQHVDKDMQVQLPRNKGLLALYNNISNVRWDSESKNWKGVVVPAENEPSRSIRSFEFDPMTMTEFELCNALWDMIE</sequence>
<comment type="subunit">
    <text evidence="1">Component of the NDC80 complex.</text>
</comment>
<dbReference type="HOGENOM" id="CLU_1423070_0_0_1"/>
<keyword evidence="1" id="KW-0995">Kinetochore</keyword>
<dbReference type="AlphaFoldDB" id="L1JU04"/>
<dbReference type="Gene3D" id="3.30.160.570">
    <property type="entry name" value="Ncd80 complex, Spc24 subunit"/>
    <property type="match status" value="1"/>
</dbReference>
<evidence type="ECO:0000256" key="2">
    <source>
        <dbReference type="SAM" id="Coils"/>
    </source>
</evidence>
<reference evidence="3 5" key="1">
    <citation type="journal article" date="2012" name="Nature">
        <title>Algal genomes reveal evolutionary mosaicism and the fate of nucleomorphs.</title>
        <authorList>
            <consortium name="DOE Joint Genome Institute"/>
            <person name="Curtis B.A."/>
            <person name="Tanifuji G."/>
            <person name="Burki F."/>
            <person name="Gruber A."/>
            <person name="Irimia M."/>
            <person name="Maruyama S."/>
            <person name="Arias M.C."/>
            <person name="Ball S.G."/>
            <person name="Gile G.H."/>
            <person name="Hirakawa Y."/>
            <person name="Hopkins J.F."/>
            <person name="Kuo A."/>
            <person name="Rensing S.A."/>
            <person name="Schmutz J."/>
            <person name="Symeonidi A."/>
            <person name="Elias M."/>
            <person name="Eveleigh R.J."/>
            <person name="Herman E.K."/>
            <person name="Klute M.J."/>
            <person name="Nakayama T."/>
            <person name="Obornik M."/>
            <person name="Reyes-Prieto A."/>
            <person name="Armbrust E.V."/>
            <person name="Aves S.J."/>
            <person name="Beiko R.G."/>
            <person name="Coutinho P."/>
            <person name="Dacks J.B."/>
            <person name="Durnford D.G."/>
            <person name="Fast N.M."/>
            <person name="Green B.R."/>
            <person name="Grisdale C.J."/>
            <person name="Hempel F."/>
            <person name="Henrissat B."/>
            <person name="Hoppner M.P."/>
            <person name="Ishida K."/>
            <person name="Kim E."/>
            <person name="Koreny L."/>
            <person name="Kroth P.G."/>
            <person name="Liu Y."/>
            <person name="Malik S.B."/>
            <person name="Maier U.G."/>
            <person name="McRose D."/>
            <person name="Mock T."/>
            <person name="Neilson J.A."/>
            <person name="Onodera N.T."/>
            <person name="Poole A.M."/>
            <person name="Pritham E.J."/>
            <person name="Richards T.A."/>
            <person name="Rocap G."/>
            <person name="Roy S.W."/>
            <person name="Sarai C."/>
            <person name="Schaack S."/>
            <person name="Shirato S."/>
            <person name="Slamovits C.H."/>
            <person name="Spencer D.F."/>
            <person name="Suzuki S."/>
            <person name="Worden A.Z."/>
            <person name="Zauner S."/>
            <person name="Barry K."/>
            <person name="Bell C."/>
            <person name="Bharti A.K."/>
            <person name="Crow J.A."/>
            <person name="Grimwood J."/>
            <person name="Kramer R."/>
            <person name="Lindquist E."/>
            <person name="Lucas S."/>
            <person name="Salamov A."/>
            <person name="McFadden G.I."/>
            <person name="Lane C.E."/>
            <person name="Keeling P.J."/>
            <person name="Gray M.W."/>
            <person name="Grigoriev I.V."/>
            <person name="Archibald J.M."/>
        </authorList>
    </citation>
    <scope>NUCLEOTIDE SEQUENCE</scope>
    <source>
        <strain evidence="3 5">CCMP2712</strain>
    </source>
</reference>
<dbReference type="GO" id="GO:0005634">
    <property type="term" value="C:nucleus"/>
    <property type="evidence" value="ECO:0007669"/>
    <property type="project" value="UniProtKB-SubCell"/>
</dbReference>
<evidence type="ECO:0000256" key="1">
    <source>
        <dbReference type="RuleBase" id="RU368011"/>
    </source>
</evidence>
<keyword evidence="2" id="KW-0175">Coiled coil</keyword>
<keyword evidence="1" id="KW-0132">Cell division</keyword>
<dbReference type="GO" id="GO:0000776">
    <property type="term" value="C:kinetochore"/>
    <property type="evidence" value="ECO:0007669"/>
    <property type="project" value="UniProtKB-KW"/>
</dbReference>
<reference evidence="4" key="3">
    <citation type="submission" date="2016-03" db="UniProtKB">
        <authorList>
            <consortium name="EnsemblProtists"/>
        </authorList>
    </citation>
    <scope>IDENTIFICATION</scope>
</reference>
<keyword evidence="1" id="KW-0498">Mitosis</keyword>
<evidence type="ECO:0000313" key="3">
    <source>
        <dbReference type="EMBL" id="EKX52051.1"/>
    </source>
</evidence>
<comment type="function">
    <text evidence="1">Acts as a component of the essential kinetochore-associated NDC80 complex, which is required for chromosome segregation and spindle checkpoint activity.</text>
</comment>
<reference evidence="5" key="2">
    <citation type="submission" date="2012-11" db="EMBL/GenBank/DDBJ databases">
        <authorList>
            <person name="Kuo A."/>
            <person name="Curtis B.A."/>
            <person name="Tanifuji G."/>
            <person name="Burki F."/>
            <person name="Gruber A."/>
            <person name="Irimia M."/>
            <person name="Maruyama S."/>
            <person name="Arias M.C."/>
            <person name="Ball S.G."/>
            <person name="Gile G.H."/>
            <person name="Hirakawa Y."/>
            <person name="Hopkins J.F."/>
            <person name="Rensing S.A."/>
            <person name="Schmutz J."/>
            <person name="Symeonidi A."/>
            <person name="Elias M."/>
            <person name="Eveleigh R.J."/>
            <person name="Herman E.K."/>
            <person name="Klute M.J."/>
            <person name="Nakayama T."/>
            <person name="Obornik M."/>
            <person name="Reyes-Prieto A."/>
            <person name="Armbrust E.V."/>
            <person name="Aves S.J."/>
            <person name="Beiko R.G."/>
            <person name="Coutinho P."/>
            <person name="Dacks J.B."/>
            <person name="Durnford D.G."/>
            <person name="Fast N.M."/>
            <person name="Green B.R."/>
            <person name="Grisdale C."/>
            <person name="Hempe F."/>
            <person name="Henrissat B."/>
            <person name="Hoppner M.P."/>
            <person name="Ishida K.-I."/>
            <person name="Kim E."/>
            <person name="Koreny L."/>
            <person name="Kroth P.G."/>
            <person name="Liu Y."/>
            <person name="Malik S.-B."/>
            <person name="Maier U.G."/>
            <person name="McRose D."/>
            <person name="Mock T."/>
            <person name="Neilson J.A."/>
            <person name="Onodera N.T."/>
            <person name="Poole A.M."/>
            <person name="Pritham E.J."/>
            <person name="Richards T.A."/>
            <person name="Rocap G."/>
            <person name="Roy S.W."/>
            <person name="Sarai C."/>
            <person name="Schaack S."/>
            <person name="Shirato S."/>
            <person name="Slamovits C.H."/>
            <person name="Spencer D.F."/>
            <person name="Suzuki S."/>
            <person name="Worden A.Z."/>
            <person name="Zauner S."/>
            <person name="Barry K."/>
            <person name="Bell C."/>
            <person name="Bharti A.K."/>
            <person name="Crow J.A."/>
            <person name="Grimwood J."/>
            <person name="Kramer R."/>
            <person name="Lindquist E."/>
            <person name="Lucas S."/>
            <person name="Salamov A."/>
            <person name="McFadden G.I."/>
            <person name="Lane C.E."/>
            <person name="Keeling P.J."/>
            <person name="Gray M.W."/>
            <person name="Grigoriev I.V."/>
            <person name="Archibald J.M."/>
        </authorList>
    </citation>
    <scope>NUCLEOTIDE SEQUENCE</scope>
    <source>
        <strain evidence="5">CCMP2712</strain>
    </source>
</reference>
<dbReference type="GeneID" id="17308953"/>
<dbReference type="EMBL" id="JH992973">
    <property type="protein sequence ID" value="EKX52051.1"/>
    <property type="molecule type" value="Genomic_DNA"/>
</dbReference>
<keyword evidence="1" id="KW-0137">Centromere</keyword>
<evidence type="ECO:0000313" key="4">
    <source>
        <dbReference type="EnsemblProtists" id="EKX52051"/>
    </source>
</evidence>
<protein>
    <recommendedName>
        <fullName evidence="1">Kinetochore protein Spc24</fullName>
    </recommendedName>
</protein>
<gene>
    <name evidence="3" type="ORF">GUITHDRAFT_133800</name>
</gene>
<dbReference type="OrthoDB" id="49185at2759"/>
<name>L1JU04_GUITC</name>
<accession>L1JU04</accession>
<dbReference type="GO" id="GO:0051301">
    <property type="term" value="P:cell division"/>
    <property type="evidence" value="ECO:0007669"/>
    <property type="project" value="UniProtKB-UniRule"/>
</dbReference>
<dbReference type="PaxDb" id="55529-EKX52051"/>
<dbReference type="OMA" id="AECHELI"/>
<keyword evidence="1" id="KW-0158">Chromosome</keyword>
<dbReference type="Proteomes" id="UP000011087">
    <property type="component" value="Unassembled WGS sequence"/>
</dbReference>
<keyword evidence="1" id="KW-0539">Nucleus</keyword>
<proteinExistence type="inferred from homology"/>
<keyword evidence="1" id="KW-0131">Cell cycle</keyword>
<dbReference type="RefSeq" id="XP_005839031.1">
    <property type="nucleotide sequence ID" value="XM_005838974.1"/>
</dbReference>
<dbReference type="EnsemblProtists" id="EKX52051">
    <property type="protein sequence ID" value="EKX52051"/>
    <property type="gene ID" value="GUITHDRAFT_133800"/>
</dbReference>
<dbReference type="KEGG" id="gtt:GUITHDRAFT_133800"/>
<keyword evidence="5" id="KW-1185">Reference proteome</keyword>
<comment type="similarity">
    <text evidence="1">Belongs to the SPC24 family.</text>
</comment>